<feature type="signal peptide" evidence="6">
    <location>
        <begin position="1"/>
        <end position="28"/>
    </location>
</feature>
<evidence type="ECO:0000256" key="4">
    <source>
        <dbReference type="ARBA" id="ARBA00023235"/>
    </source>
</evidence>
<dbReference type="GO" id="GO:0004106">
    <property type="term" value="F:chorismate mutase activity"/>
    <property type="evidence" value="ECO:0007669"/>
    <property type="project" value="UniProtKB-EC"/>
</dbReference>
<dbReference type="SUPFAM" id="SSF48600">
    <property type="entry name" value="Chorismate mutase II"/>
    <property type="match status" value="1"/>
</dbReference>
<evidence type="ECO:0000256" key="6">
    <source>
        <dbReference type="SAM" id="SignalP"/>
    </source>
</evidence>
<dbReference type="UniPathway" id="UPA00120">
    <property type="reaction ID" value="UER00203"/>
</dbReference>
<protein>
    <recommendedName>
        <fullName evidence="2 5">Chorismate mutase</fullName>
        <ecNumber evidence="2 5">5.4.99.5</ecNumber>
    </recommendedName>
</protein>
<evidence type="ECO:0000256" key="2">
    <source>
        <dbReference type="ARBA" id="ARBA00012404"/>
    </source>
</evidence>
<dbReference type="InterPro" id="IPR002701">
    <property type="entry name" value="CM_II_prokaryot"/>
</dbReference>
<dbReference type="InterPro" id="IPR036263">
    <property type="entry name" value="Chorismate_II_sf"/>
</dbReference>
<keyword evidence="4 5" id="KW-0413">Isomerase</keyword>
<evidence type="ECO:0000256" key="5">
    <source>
        <dbReference type="PIRNR" id="PIRNR026640"/>
    </source>
</evidence>
<dbReference type="NCBIfam" id="TIGR01806">
    <property type="entry name" value="CM_mono2"/>
    <property type="match status" value="1"/>
</dbReference>
<evidence type="ECO:0000313" key="9">
    <source>
        <dbReference type="Proteomes" id="UP000320095"/>
    </source>
</evidence>
<dbReference type="InterPro" id="IPR036979">
    <property type="entry name" value="CM_dom_sf"/>
</dbReference>
<dbReference type="NCBIfam" id="NF006741">
    <property type="entry name" value="PRK09269.1"/>
    <property type="match status" value="1"/>
</dbReference>
<dbReference type="InterPro" id="IPR051331">
    <property type="entry name" value="Chorismate_mutase-related"/>
</dbReference>
<dbReference type="RefSeq" id="WP_140689598.1">
    <property type="nucleotide sequence ID" value="NZ_RCZG01000003.1"/>
</dbReference>
<dbReference type="EMBL" id="RCZG01000003">
    <property type="protein sequence ID" value="TPG34894.1"/>
    <property type="molecule type" value="Genomic_DNA"/>
</dbReference>
<feature type="chain" id="PRO_5039730182" description="Chorismate mutase" evidence="6">
    <location>
        <begin position="29"/>
        <end position="191"/>
    </location>
</feature>
<comment type="pathway">
    <text evidence="1 5">Metabolic intermediate biosynthesis; prephenate biosynthesis; prephenate from chorismate: step 1/1.</text>
</comment>
<evidence type="ECO:0000259" key="7">
    <source>
        <dbReference type="PROSITE" id="PS51168"/>
    </source>
</evidence>
<dbReference type="Pfam" id="PF01817">
    <property type="entry name" value="CM_2"/>
    <property type="match status" value="1"/>
</dbReference>
<accession>A0A502EC37</accession>
<dbReference type="InterPro" id="IPR008240">
    <property type="entry name" value="Chorismate_mutase_periplasmic"/>
</dbReference>
<dbReference type="PROSITE" id="PS51168">
    <property type="entry name" value="CHORISMATE_MUT_2"/>
    <property type="match status" value="1"/>
</dbReference>
<dbReference type="PANTHER" id="PTHR38041">
    <property type="entry name" value="CHORISMATE MUTASE"/>
    <property type="match status" value="1"/>
</dbReference>
<dbReference type="SMART" id="SM00830">
    <property type="entry name" value="CM_2"/>
    <property type="match status" value="1"/>
</dbReference>
<dbReference type="GO" id="GO:0009697">
    <property type="term" value="P:salicylic acid biosynthetic process"/>
    <property type="evidence" value="ECO:0007669"/>
    <property type="project" value="TreeGrafter"/>
</dbReference>
<proteinExistence type="predicted"/>
<gene>
    <name evidence="8" type="ORF">EAH80_08675</name>
</gene>
<evidence type="ECO:0000313" key="8">
    <source>
        <dbReference type="EMBL" id="TPG34894.1"/>
    </source>
</evidence>
<reference evidence="8 9" key="1">
    <citation type="journal article" date="2019" name="Environ. Microbiol.">
        <title>Species interactions and distinct microbial communities in high Arctic permafrost affected cryosols are associated with the CH4 and CO2 gas fluxes.</title>
        <authorList>
            <person name="Altshuler I."/>
            <person name="Hamel J."/>
            <person name="Turney S."/>
            <person name="Magnuson E."/>
            <person name="Levesque R."/>
            <person name="Greer C."/>
            <person name="Whyte L.G."/>
        </authorList>
    </citation>
    <scope>NUCLEOTIDE SEQUENCE [LARGE SCALE GENOMIC DNA]</scope>
    <source>
        <strain evidence="8 9">S5.20</strain>
    </source>
</reference>
<comment type="function">
    <text evidence="5">Catalyzes the Claisen rearrangement of chorismate to prephenate.</text>
</comment>
<dbReference type="PANTHER" id="PTHR38041:SF2">
    <property type="entry name" value="SECRETED CHORISMATE MUTASE"/>
    <property type="match status" value="1"/>
</dbReference>
<keyword evidence="3 6" id="KW-0732">Signal</keyword>
<comment type="caution">
    <text evidence="8">The sequence shown here is derived from an EMBL/GenBank/DDBJ whole genome shotgun (WGS) entry which is preliminary data.</text>
</comment>
<dbReference type="AlphaFoldDB" id="A0A502EC37"/>
<keyword evidence="9" id="KW-1185">Reference proteome</keyword>
<dbReference type="Gene3D" id="1.20.59.10">
    <property type="entry name" value="Chorismate mutase"/>
    <property type="match status" value="1"/>
</dbReference>
<dbReference type="OrthoDB" id="3825510at2"/>
<evidence type="ECO:0000256" key="3">
    <source>
        <dbReference type="ARBA" id="ARBA00022729"/>
    </source>
</evidence>
<dbReference type="GO" id="GO:0046417">
    <property type="term" value="P:chorismate metabolic process"/>
    <property type="evidence" value="ECO:0007669"/>
    <property type="project" value="InterPro"/>
</dbReference>
<dbReference type="EC" id="5.4.99.5" evidence="2 5"/>
<name>A0A502EC37_9MYCO</name>
<dbReference type="PIRSF" id="PIRSF026640">
    <property type="entry name" value="Peripl_chor_mut"/>
    <property type="match status" value="1"/>
</dbReference>
<organism evidence="8 9">
    <name type="scientific">Mycolicibacterium hodleri</name>
    <dbReference type="NCBI Taxonomy" id="49897"/>
    <lineage>
        <taxon>Bacteria</taxon>
        <taxon>Bacillati</taxon>
        <taxon>Actinomycetota</taxon>
        <taxon>Actinomycetes</taxon>
        <taxon>Mycobacteriales</taxon>
        <taxon>Mycobacteriaceae</taxon>
        <taxon>Mycolicibacterium</taxon>
    </lineage>
</organism>
<evidence type="ECO:0000256" key="1">
    <source>
        <dbReference type="ARBA" id="ARBA00004817"/>
    </source>
</evidence>
<dbReference type="Proteomes" id="UP000320095">
    <property type="component" value="Unassembled WGS sequence"/>
</dbReference>
<comment type="catalytic activity">
    <reaction evidence="5">
        <text>chorismate = prephenate</text>
        <dbReference type="Rhea" id="RHEA:13897"/>
        <dbReference type="ChEBI" id="CHEBI:29748"/>
        <dbReference type="ChEBI" id="CHEBI:29934"/>
        <dbReference type="EC" id="5.4.99.5"/>
    </reaction>
</comment>
<feature type="domain" description="Chorismate mutase" evidence="7">
    <location>
        <begin position="17"/>
        <end position="110"/>
    </location>
</feature>
<sequence length="191" mass="20109">MTVTALARHVGSVVVGAALALMATSVHADADEPAPLFALVDAAAQRLLTADAVAASKWATGAAIEDPARERQVIEAVTAAAGEKGVDSGYVARAFRNQIDATVAVQYDLFSGWKLDPVAAPTTAPDLSDSRAAIDTLNRAMVSEIAGQWDALHSPLCLRDLDAARSAVVDERSLDDIYRRALTFATRSYCP</sequence>